<dbReference type="Proteomes" id="UP000799436">
    <property type="component" value="Unassembled WGS sequence"/>
</dbReference>
<accession>A0A6G1KT18</accession>
<reference evidence="2" key="1">
    <citation type="journal article" date="2020" name="Stud. Mycol.">
        <title>101 Dothideomycetes genomes: a test case for predicting lifestyles and emergence of pathogens.</title>
        <authorList>
            <person name="Haridas S."/>
            <person name="Albert R."/>
            <person name="Binder M."/>
            <person name="Bloem J."/>
            <person name="Labutti K."/>
            <person name="Salamov A."/>
            <person name="Andreopoulos B."/>
            <person name="Baker S."/>
            <person name="Barry K."/>
            <person name="Bills G."/>
            <person name="Bluhm B."/>
            <person name="Cannon C."/>
            <person name="Castanera R."/>
            <person name="Culley D."/>
            <person name="Daum C."/>
            <person name="Ezra D."/>
            <person name="Gonzalez J."/>
            <person name="Henrissat B."/>
            <person name="Kuo A."/>
            <person name="Liang C."/>
            <person name="Lipzen A."/>
            <person name="Lutzoni F."/>
            <person name="Magnuson J."/>
            <person name="Mondo S."/>
            <person name="Nolan M."/>
            <person name="Ohm R."/>
            <person name="Pangilinan J."/>
            <person name="Park H.-J."/>
            <person name="Ramirez L."/>
            <person name="Alfaro M."/>
            <person name="Sun H."/>
            <person name="Tritt A."/>
            <person name="Yoshinaga Y."/>
            <person name="Zwiers L.-H."/>
            <person name="Turgeon B."/>
            <person name="Goodwin S."/>
            <person name="Spatafora J."/>
            <person name="Crous P."/>
            <person name="Grigoriev I."/>
        </authorList>
    </citation>
    <scope>NUCLEOTIDE SEQUENCE</scope>
    <source>
        <strain evidence="2">CBS 116005</strain>
    </source>
</reference>
<evidence type="ECO:0000313" key="2">
    <source>
        <dbReference type="EMBL" id="KAF2763755.1"/>
    </source>
</evidence>
<organism evidence="2 3">
    <name type="scientific">Teratosphaeria nubilosa</name>
    <dbReference type="NCBI Taxonomy" id="161662"/>
    <lineage>
        <taxon>Eukaryota</taxon>
        <taxon>Fungi</taxon>
        <taxon>Dikarya</taxon>
        <taxon>Ascomycota</taxon>
        <taxon>Pezizomycotina</taxon>
        <taxon>Dothideomycetes</taxon>
        <taxon>Dothideomycetidae</taxon>
        <taxon>Mycosphaerellales</taxon>
        <taxon>Teratosphaeriaceae</taxon>
        <taxon>Teratosphaeria</taxon>
    </lineage>
</organism>
<dbReference type="EMBL" id="ML995967">
    <property type="protein sequence ID" value="KAF2763755.1"/>
    <property type="molecule type" value="Genomic_DNA"/>
</dbReference>
<evidence type="ECO:0000313" key="3">
    <source>
        <dbReference type="Proteomes" id="UP000799436"/>
    </source>
</evidence>
<keyword evidence="1" id="KW-0472">Membrane</keyword>
<name>A0A6G1KT18_9PEZI</name>
<keyword evidence="1" id="KW-1133">Transmembrane helix</keyword>
<feature type="transmembrane region" description="Helical" evidence="1">
    <location>
        <begin position="33"/>
        <end position="54"/>
    </location>
</feature>
<keyword evidence="1" id="KW-0812">Transmembrane</keyword>
<sequence>MYGCGRVAKLSPAGAAATLVASVPITMRARRRLMLTLFAISVEGFFQDLLGYVLQNVDPTLTVFRIAIATMVECLTYFPSV</sequence>
<dbReference type="AlphaFoldDB" id="A0A6G1KT18"/>
<keyword evidence="3" id="KW-1185">Reference proteome</keyword>
<gene>
    <name evidence="2" type="ORF">EJ03DRAFT_57132</name>
</gene>
<proteinExistence type="predicted"/>
<protein>
    <submittedName>
        <fullName evidence="2">Uncharacterized protein</fullName>
    </submittedName>
</protein>
<evidence type="ECO:0000256" key="1">
    <source>
        <dbReference type="SAM" id="Phobius"/>
    </source>
</evidence>